<dbReference type="Proteomes" id="UP000197596">
    <property type="component" value="Unassembled WGS sequence"/>
</dbReference>
<dbReference type="RefSeq" id="WP_088751298.1">
    <property type="nucleotide sequence ID" value="NZ_NJGU01000006.1"/>
</dbReference>
<feature type="signal peptide" evidence="1">
    <location>
        <begin position="1"/>
        <end position="23"/>
    </location>
</feature>
<dbReference type="EMBL" id="NJGU01000006">
    <property type="protein sequence ID" value="OWY28818.1"/>
    <property type="molecule type" value="Genomic_DNA"/>
</dbReference>
<feature type="chain" id="PRO_5012670549" evidence="1">
    <location>
        <begin position="24"/>
        <end position="188"/>
    </location>
</feature>
<dbReference type="Pfam" id="PF07589">
    <property type="entry name" value="PEP-CTERM"/>
    <property type="match status" value="1"/>
</dbReference>
<dbReference type="AlphaFoldDB" id="A0A246WR05"/>
<organism evidence="3 4">
    <name type="scientific">Herbaspirillum robiniae</name>
    <dbReference type="NCBI Taxonomy" id="2014887"/>
    <lineage>
        <taxon>Bacteria</taxon>
        <taxon>Pseudomonadati</taxon>
        <taxon>Pseudomonadota</taxon>
        <taxon>Betaproteobacteria</taxon>
        <taxon>Burkholderiales</taxon>
        <taxon>Oxalobacteraceae</taxon>
        <taxon>Herbaspirillum</taxon>
    </lineage>
</organism>
<evidence type="ECO:0000256" key="1">
    <source>
        <dbReference type="SAM" id="SignalP"/>
    </source>
</evidence>
<comment type="caution">
    <text evidence="3">The sequence shown here is derived from an EMBL/GenBank/DDBJ whole genome shotgun (WGS) entry which is preliminary data.</text>
</comment>
<dbReference type="InterPro" id="IPR013424">
    <property type="entry name" value="Ice-binding_C"/>
</dbReference>
<protein>
    <submittedName>
        <fullName evidence="3">PEP-CTERM sorting domain-containing protein</fullName>
    </submittedName>
</protein>
<dbReference type="NCBIfam" id="TIGR02595">
    <property type="entry name" value="PEP_CTERM"/>
    <property type="match status" value="1"/>
</dbReference>
<evidence type="ECO:0000313" key="3">
    <source>
        <dbReference type="EMBL" id="OWY28818.1"/>
    </source>
</evidence>
<evidence type="ECO:0000259" key="2">
    <source>
        <dbReference type="Pfam" id="PF07589"/>
    </source>
</evidence>
<reference evidence="3 4" key="1">
    <citation type="submission" date="2017-06" db="EMBL/GenBank/DDBJ databases">
        <title>Herbaspirillum phytohormonus sp. nov., isolated from the root nodule of Robinia pseudoacacia in lead-zinc mine.</title>
        <authorList>
            <person name="Fan M."/>
            <person name="Lin Y."/>
        </authorList>
    </citation>
    <scope>NUCLEOTIDE SEQUENCE [LARGE SCALE GENOMIC DNA]</scope>
    <source>
        <strain evidence="3 4">HZ10</strain>
    </source>
</reference>
<evidence type="ECO:0000313" key="4">
    <source>
        <dbReference type="Proteomes" id="UP000197596"/>
    </source>
</evidence>
<accession>A0A246WR05</accession>
<name>A0A246WR05_9BURK</name>
<keyword evidence="1" id="KW-0732">Signal</keyword>
<gene>
    <name evidence="3" type="ORF">CEJ42_12650</name>
</gene>
<proteinExistence type="predicted"/>
<dbReference type="NCBIfam" id="NF038126">
    <property type="entry name" value="PEP_CTERM_FxDxF"/>
    <property type="match status" value="1"/>
</dbReference>
<sequence>MKNVISGVFLSVSLMLSSTAVHASTDINHTSTITFNGPSSSIGASYGAGTTGKTFTENFTFEQGTVFNVSSAVISIALDSISGLNISSFTLSGNGVTATGSMTSSSGLQTWTLRASNLTAGLYTLSAIGKVTGTNGGSFGGNISVAAVPENSTVAMMLAGLGLVGFAAARRRRKSAMHETNSSGLMPA</sequence>
<feature type="domain" description="Ice-binding protein C-terminal" evidence="2">
    <location>
        <begin position="147"/>
        <end position="172"/>
    </location>
</feature>